<reference evidence="2" key="1">
    <citation type="submission" date="2018-04" db="EMBL/GenBank/DDBJ databases">
        <authorList>
            <person name="Cornet L."/>
        </authorList>
    </citation>
    <scope>NUCLEOTIDE SEQUENCE [LARGE SCALE GENOMIC DNA]</scope>
</reference>
<gene>
    <name evidence="1" type="primary">sufR</name>
    <name evidence="1" type="ORF">DCF25_09195</name>
</gene>
<protein>
    <submittedName>
        <fullName evidence="1">Iron-sulfur cluster biosynthesis transcriptional regulator SufR</fullName>
    </submittedName>
</protein>
<evidence type="ECO:0000313" key="1">
    <source>
        <dbReference type="EMBL" id="PZO18885.1"/>
    </source>
</evidence>
<dbReference type="NCBIfam" id="TIGR02702">
    <property type="entry name" value="SufR_cyano"/>
    <property type="match status" value="1"/>
</dbReference>
<proteinExistence type="predicted"/>
<dbReference type="PANTHER" id="PTHR38600:SF2">
    <property type="entry name" value="SLL0088 PROTEIN"/>
    <property type="match status" value="1"/>
</dbReference>
<dbReference type="Proteomes" id="UP000249354">
    <property type="component" value="Unassembled WGS sequence"/>
</dbReference>
<dbReference type="SUPFAM" id="SSF46785">
    <property type="entry name" value="Winged helix' DNA-binding domain"/>
    <property type="match status" value="1"/>
</dbReference>
<dbReference type="CDD" id="cd00090">
    <property type="entry name" value="HTH_ARSR"/>
    <property type="match status" value="1"/>
</dbReference>
<dbReference type="AlphaFoldDB" id="A0A2W4W9B1"/>
<dbReference type="PANTHER" id="PTHR38600">
    <property type="entry name" value="TRANSCRIPTIONAL REGULATORY PROTEIN"/>
    <property type="match status" value="1"/>
</dbReference>
<accession>A0A2W4W9B1</accession>
<reference evidence="1 2" key="2">
    <citation type="submission" date="2018-06" db="EMBL/GenBank/DDBJ databases">
        <title>Metagenomic assembly of (sub)arctic Cyanobacteria and their associated microbiome from non-axenic cultures.</title>
        <authorList>
            <person name="Baurain D."/>
        </authorList>
    </citation>
    <scope>NUCLEOTIDE SEQUENCE [LARGE SCALE GENOMIC DNA]</scope>
    <source>
        <strain evidence="1">ULC129bin1</strain>
    </source>
</reference>
<organism evidence="1 2">
    <name type="scientific">Leptolyngbya foveolarum</name>
    <dbReference type="NCBI Taxonomy" id="47253"/>
    <lineage>
        <taxon>Bacteria</taxon>
        <taxon>Bacillati</taxon>
        <taxon>Cyanobacteriota</taxon>
        <taxon>Cyanophyceae</taxon>
        <taxon>Leptolyngbyales</taxon>
        <taxon>Leptolyngbyaceae</taxon>
        <taxon>Leptolyngbya group</taxon>
        <taxon>Leptolyngbya</taxon>
    </lineage>
</organism>
<name>A0A2W4W9B1_9CYAN</name>
<comment type="caution">
    <text evidence="1">The sequence shown here is derived from an EMBL/GenBank/DDBJ whole genome shotgun (WGS) entry which is preliminary data.</text>
</comment>
<dbReference type="Pfam" id="PF12840">
    <property type="entry name" value="HTH_20"/>
    <property type="match status" value="1"/>
</dbReference>
<dbReference type="InterPro" id="IPR036388">
    <property type="entry name" value="WH-like_DNA-bd_sf"/>
</dbReference>
<dbReference type="EMBL" id="QBMC01000050">
    <property type="protein sequence ID" value="PZO18885.1"/>
    <property type="molecule type" value="Genomic_DNA"/>
</dbReference>
<dbReference type="Gene3D" id="1.10.10.10">
    <property type="entry name" value="Winged helix-like DNA-binding domain superfamily/Winged helix DNA-binding domain"/>
    <property type="match status" value="1"/>
</dbReference>
<dbReference type="InterPro" id="IPR011991">
    <property type="entry name" value="ArsR-like_HTH"/>
</dbReference>
<dbReference type="InterPro" id="IPR014075">
    <property type="entry name" value="SUF_FeS_clus_asmb_SufR_cyano"/>
</dbReference>
<evidence type="ECO:0000313" key="2">
    <source>
        <dbReference type="Proteomes" id="UP000249354"/>
    </source>
</evidence>
<dbReference type="InterPro" id="IPR036390">
    <property type="entry name" value="WH_DNA-bd_sf"/>
</dbReference>
<sequence length="240" mass="26939">MRQKMTAQQTSSPQTSIREDILRFLLKRGTATASAIASHLQITPQAVRRHLKTLESSELIEHQVSQASIGRPNHLYQLSRQGREHFPDQYDQFALSLLNTVADTLGPEQVSQLLKHQWQRKAKEYKECLGDAPLKDRMQTLVKLRQAEGYMAECHRAEEADAADSALDSALDSAFVITEYNCAIAHIAESYPTVCGHELTMFAIALPDCSVERTHWLVGGEHQCGYLVKTKEKQAPEAKP</sequence>